<keyword evidence="1 2" id="KW-0533">Nickel</keyword>
<dbReference type="RefSeq" id="WP_148126708.1">
    <property type="nucleotide sequence ID" value="NZ_CP018180.1"/>
</dbReference>
<evidence type="ECO:0000256" key="1">
    <source>
        <dbReference type="ARBA" id="ARBA00022596"/>
    </source>
</evidence>
<dbReference type="GO" id="GO:0016829">
    <property type="term" value="F:lyase activity"/>
    <property type="evidence" value="ECO:0007669"/>
    <property type="project" value="UniProtKB-UniRule"/>
</dbReference>
<evidence type="ECO:0000313" key="4">
    <source>
        <dbReference type="Proteomes" id="UP000324497"/>
    </source>
</evidence>
<dbReference type="NCBIfam" id="TIGR00299">
    <property type="entry name" value="nickel pincer cofactor biosynthesis protein LarC"/>
    <property type="match status" value="1"/>
</dbReference>
<keyword evidence="2" id="KW-0456">Lyase</keyword>
<dbReference type="PANTHER" id="PTHR36566:SF1">
    <property type="entry name" value="PYRIDINIUM-3,5-BISTHIOCARBOXYLIC ACID MONONUCLEOTIDE NICKEL INSERTION PROTEIN"/>
    <property type="match status" value="1"/>
</dbReference>
<organism evidence="3 4">
    <name type="scientific">Liquorilactobacillus nagelii</name>
    <dbReference type="NCBI Taxonomy" id="82688"/>
    <lineage>
        <taxon>Bacteria</taxon>
        <taxon>Bacillati</taxon>
        <taxon>Bacillota</taxon>
        <taxon>Bacilli</taxon>
        <taxon>Lactobacillales</taxon>
        <taxon>Lactobacillaceae</taxon>
        <taxon>Liquorilactobacillus</taxon>
    </lineage>
</organism>
<dbReference type="HAMAP" id="MF_01074">
    <property type="entry name" value="LarC"/>
    <property type="match status" value="1"/>
</dbReference>
<protein>
    <recommendedName>
        <fullName evidence="2">Pyridinium-3,5-bisthiocarboxylic acid mononucleotide nickel insertion protein</fullName>
        <shortName evidence="2">P2TMN nickel insertion protein</shortName>
        <ecNumber evidence="2">4.99.1.12</ecNumber>
    </recommendedName>
    <alternativeName>
        <fullName evidence="2">Nickel-pincer cofactor biosynthesis protein LarC</fullName>
    </alternativeName>
</protein>
<dbReference type="Gene3D" id="3.30.70.1380">
    <property type="entry name" value="Transcriptional regulatory protein pf0864 domain like"/>
    <property type="match status" value="1"/>
</dbReference>
<dbReference type="AlphaFoldDB" id="A0A3S6QWG8"/>
<dbReference type="PANTHER" id="PTHR36566">
    <property type="entry name" value="NICKEL INSERTION PROTEIN-RELATED"/>
    <property type="match status" value="1"/>
</dbReference>
<name>A0A3S6QWG8_9LACO</name>
<keyword evidence="4" id="KW-1185">Reference proteome</keyword>
<dbReference type="GO" id="GO:0051604">
    <property type="term" value="P:protein maturation"/>
    <property type="evidence" value="ECO:0007669"/>
    <property type="project" value="UniProtKB-UniRule"/>
</dbReference>
<dbReference type="InterPro" id="IPR002822">
    <property type="entry name" value="Ni_insertion"/>
</dbReference>
<evidence type="ECO:0000313" key="3">
    <source>
        <dbReference type="EMBL" id="AUJ32119.1"/>
    </source>
</evidence>
<dbReference type="EC" id="4.99.1.12" evidence="2"/>
<comment type="catalytic activity">
    <reaction evidence="2">
        <text>Ni(II)-pyridinium-3,5-bisthiocarboxylate mononucleotide = pyridinium-3,5-bisthiocarboxylate mononucleotide + Ni(2+)</text>
        <dbReference type="Rhea" id="RHEA:54784"/>
        <dbReference type="ChEBI" id="CHEBI:49786"/>
        <dbReference type="ChEBI" id="CHEBI:137372"/>
        <dbReference type="ChEBI" id="CHEBI:137373"/>
        <dbReference type="EC" id="4.99.1.12"/>
    </reaction>
</comment>
<dbReference type="Pfam" id="PF01969">
    <property type="entry name" value="Ni_insertion"/>
    <property type="match status" value="1"/>
</dbReference>
<sequence length="412" mass="45384">MKTLVLDAFSGISGDMFLGALFDLGLSKTALEEQLAKLKVTGYQLLVDRTSHSSIYGTNFDVILADHQVKDNGITEHGHHHGRSFATIKQLIEASELSDSIKQRAVKLFQEIAVAEAHVHHQKVSEVHFHEVGAIDSIVDLVGAAIALDLMKIDRIVVNNLADGTGTIKIAHGIVPVPVPAVMQLRVGTKIPIHLRSEVTTELITPTGMALVKCLASEFDTTPSGILERTGYGFGNREIGSLNALRASIYNTLLSNQSVEQEQDQVMLIETNLDDVTGEQLADGIAGLIERGAKDAWSEPIMMKKGRPAYKLCLLADPAQRKILVKYLFAKTPAIGVRYQLLKREIMQRKVKLIKTSYGKLHVKQLTYGEVTKLSLEHQELAKLATLNQRPLVDLRTEILAELQQIKQKKGI</sequence>
<dbReference type="KEGG" id="lng:BSQ50_05845"/>
<reference evidence="3 4" key="1">
    <citation type="submission" date="2016-11" db="EMBL/GenBank/DDBJ databases">
        <title>Interaction between Lactobacillus species and yeast in water kefir.</title>
        <authorList>
            <person name="Behr J."/>
            <person name="Xu D."/>
            <person name="Vogel R.F."/>
        </authorList>
    </citation>
    <scope>NUCLEOTIDE SEQUENCE [LARGE SCALE GENOMIC DNA]</scope>
    <source>
        <strain evidence="3 4">TMW 1.1827</strain>
    </source>
</reference>
<accession>A0A3S6QWG8</accession>
<dbReference type="GO" id="GO:0016151">
    <property type="term" value="F:nickel cation binding"/>
    <property type="evidence" value="ECO:0007669"/>
    <property type="project" value="UniProtKB-UniRule"/>
</dbReference>
<comment type="similarity">
    <text evidence="2">Belongs to the LarC family.</text>
</comment>
<dbReference type="Proteomes" id="UP000324497">
    <property type="component" value="Chromosome"/>
</dbReference>
<gene>
    <name evidence="2" type="primary">larC</name>
    <name evidence="3" type="ORF">BSQ50_05845</name>
</gene>
<proteinExistence type="inferred from homology"/>
<dbReference type="EMBL" id="CP018180">
    <property type="protein sequence ID" value="AUJ32119.1"/>
    <property type="molecule type" value="Genomic_DNA"/>
</dbReference>
<comment type="function">
    <text evidence="2">Involved in the biosynthesis of a nickel-pincer cofactor ((SCS)Ni(II) pincer complex). Binds Ni(2+), and functions in nickel delivery to pyridinium-3,5-bisthiocarboxylic acid mononucleotide (P2TMN), to form the mature cofactor. Is thus probably required for the activation of nickel-pincer cofactor-dependent enzymes.</text>
</comment>
<evidence type="ECO:0000256" key="2">
    <source>
        <dbReference type="HAMAP-Rule" id="MF_01074"/>
    </source>
</evidence>